<keyword evidence="1" id="KW-0812">Transmembrane</keyword>
<protein>
    <recommendedName>
        <fullName evidence="4">Integral membrane protein</fullName>
    </recommendedName>
</protein>
<evidence type="ECO:0008006" key="4">
    <source>
        <dbReference type="Google" id="ProtNLM"/>
    </source>
</evidence>
<proteinExistence type="predicted"/>
<feature type="transmembrane region" description="Helical" evidence="1">
    <location>
        <begin position="376"/>
        <end position="396"/>
    </location>
</feature>
<comment type="caution">
    <text evidence="2">The sequence shown here is derived from an EMBL/GenBank/DDBJ whole genome shotgun (WGS) entry which is preliminary data.</text>
</comment>
<keyword evidence="3" id="KW-1185">Reference proteome</keyword>
<accession>A0ABS2RH06</accession>
<evidence type="ECO:0000313" key="3">
    <source>
        <dbReference type="Proteomes" id="UP000704762"/>
    </source>
</evidence>
<sequence length="447" mass="49392">MPTEPAPPDADQRHRMLTADRALAAHQQDRGRARSEVSLVEKWFLDQGVPFVVRYAAGRRTIARMTPGLVLIFLTSIAVLVARLTIIPADPDTLVWTLIIKGDLKDRDFLVAGMIMLAGLGVGITGAVWTSRRRGSTRRLLGASPGLLLLGGMLLVCLVHSLRYLSPGVFFADLIGFAALVISLYLLVRGGVSALFVWALRRALPRHQDLVRLLTRALPLQLVLVSFLFISTEAWQVADSLSAGRLAIVALFFGVAALLFLITQIPRELEAIHTDLSEDSVQSSCRDTPLQRLAAMIDISELRHHRLERRERVNLVLTLMFAQGLQVFGLGLFMFVILIVFGTITIDSPVIAAWVLHPPTPVIWFGLRLPYFSTQLVHVATMIASFAALQFAVLAVTDSVYRVEFFDSMVGRLSDTLVAREVYLAGLEQHQLGPSHELLPWQQPSSS</sequence>
<feature type="transmembrane region" description="Helical" evidence="1">
    <location>
        <begin position="109"/>
        <end position="129"/>
    </location>
</feature>
<evidence type="ECO:0000256" key="1">
    <source>
        <dbReference type="SAM" id="Phobius"/>
    </source>
</evidence>
<gene>
    <name evidence="2" type="ORF">JOE57_000733</name>
</gene>
<feature type="transmembrane region" description="Helical" evidence="1">
    <location>
        <begin position="69"/>
        <end position="89"/>
    </location>
</feature>
<keyword evidence="1" id="KW-0472">Membrane</keyword>
<dbReference type="RefSeq" id="WP_204916444.1">
    <property type="nucleotide sequence ID" value="NZ_BAAAQP010000011.1"/>
</dbReference>
<feature type="transmembrane region" description="Helical" evidence="1">
    <location>
        <begin position="141"/>
        <end position="162"/>
    </location>
</feature>
<feature type="transmembrane region" description="Helical" evidence="1">
    <location>
        <begin position="242"/>
        <end position="262"/>
    </location>
</feature>
<reference evidence="2 3" key="1">
    <citation type="submission" date="2021-01" db="EMBL/GenBank/DDBJ databases">
        <title>Sequencing the genomes of 1000 actinobacteria strains.</title>
        <authorList>
            <person name="Klenk H.-P."/>
        </authorList>
    </citation>
    <scope>NUCLEOTIDE SEQUENCE [LARGE SCALE GENOMIC DNA]</scope>
    <source>
        <strain evidence="2 3">DSM 18662</strain>
    </source>
</reference>
<feature type="transmembrane region" description="Helical" evidence="1">
    <location>
        <begin position="174"/>
        <end position="198"/>
    </location>
</feature>
<feature type="transmembrane region" description="Helical" evidence="1">
    <location>
        <begin position="327"/>
        <end position="356"/>
    </location>
</feature>
<evidence type="ECO:0000313" key="2">
    <source>
        <dbReference type="EMBL" id="MBM7797812.1"/>
    </source>
</evidence>
<keyword evidence="1" id="KW-1133">Transmembrane helix</keyword>
<dbReference type="Proteomes" id="UP000704762">
    <property type="component" value="Unassembled WGS sequence"/>
</dbReference>
<name>A0ABS2RH06_9ACTN</name>
<organism evidence="2 3">
    <name type="scientific">Microlunatus panaciterrae</name>
    <dbReference type="NCBI Taxonomy" id="400768"/>
    <lineage>
        <taxon>Bacteria</taxon>
        <taxon>Bacillati</taxon>
        <taxon>Actinomycetota</taxon>
        <taxon>Actinomycetes</taxon>
        <taxon>Propionibacteriales</taxon>
        <taxon>Propionibacteriaceae</taxon>
        <taxon>Microlunatus</taxon>
    </lineage>
</organism>
<dbReference type="EMBL" id="JAFBCF010000001">
    <property type="protein sequence ID" value="MBM7797812.1"/>
    <property type="molecule type" value="Genomic_DNA"/>
</dbReference>
<feature type="transmembrane region" description="Helical" evidence="1">
    <location>
        <begin position="210"/>
        <end position="230"/>
    </location>
</feature>